<keyword evidence="1" id="KW-0175">Coiled coil</keyword>
<evidence type="ECO:0000313" key="4">
    <source>
        <dbReference type="Proteomes" id="UP000673975"/>
    </source>
</evidence>
<organism evidence="3 4">
    <name type="scientific">Natronogracilivirga saccharolytica</name>
    <dbReference type="NCBI Taxonomy" id="2812953"/>
    <lineage>
        <taxon>Bacteria</taxon>
        <taxon>Pseudomonadati</taxon>
        <taxon>Balneolota</taxon>
        <taxon>Balneolia</taxon>
        <taxon>Balneolales</taxon>
        <taxon>Cyclonatronaceae</taxon>
        <taxon>Natronogracilivirga</taxon>
    </lineage>
</organism>
<proteinExistence type="predicted"/>
<gene>
    <name evidence="3" type="ORF">NATSA_11105</name>
</gene>
<evidence type="ECO:0000313" key="3">
    <source>
        <dbReference type="EMBL" id="MBP3193214.1"/>
    </source>
</evidence>
<evidence type="ECO:0000256" key="1">
    <source>
        <dbReference type="SAM" id="Coils"/>
    </source>
</evidence>
<protein>
    <submittedName>
        <fullName evidence="3">DUF4398 domain-containing protein</fullName>
    </submittedName>
</protein>
<dbReference type="Gene3D" id="1.20.1270.390">
    <property type="match status" value="1"/>
</dbReference>
<dbReference type="InterPro" id="IPR025511">
    <property type="entry name" value="DUF4398"/>
</dbReference>
<dbReference type="Proteomes" id="UP000673975">
    <property type="component" value="Unassembled WGS sequence"/>
</dbReference>
<dbReference type="EMBL" id="JAFIDN010000009">
    <property type="protein sequence ID" value="MBP3193214.1"/>
    <property type="molecule type" value="Genomic_DNA"/>
</dbReference>
<name>A0A8J7RSX5_9BACT</name>
<evidence type="ECO:0000259" key="2">
    <source>
        <dbReference type="Pfam" id="PF14346"/>
    </source>
</evidence>
<comment type="caution">
    <text evidence="3">The sequence shown here is derived from an EMBL/GenBank/DDBJ whole genome shotgun (WGS) entry which is preliminary data.</text>
</comment>
<feature type="coiled-coil region" evidence="1">
    <location>
        <begin position="19"/>
        <end position="88"/>
    </location>
</feature>
<accession>A0A8J7RSX5</accession>
<dbReference type="Pfam" id="PF14346">
    <property type="entry name" value="DUF4398"/>
    <property type="match status" value="1"/>
</dbReference>
<reference evidence="3" key="1">
    <citation type="submission" date="2021-02" db="EMBL/GenBank/DDBJ databases">
        <title>Natronogracilivirga saccharolytica gen. nov. sp. nov. a new anaerobic, haloalkiliphilic carbohydrate-fermenting bacterium from soda lake and proposing of Cyclonatronumiaceae fam. nov. in the phylum Balneolaeota.</title>
        <authorList>
            <person name="Zhilina T.N."/>
            <person name="Sorokin D.Y."/>
            <person name="Zavarzina D.G."/>
            <person name="Toshchakov S.V."/>
            <person name="Kublanov I.V."/>
        </authorList>
    </citation>
    <scope>NUCLEOTIDE SEQUENCE</scope>
    <source>
        <strain evidence="3">Z-1702</strain>
    </source>
</reference>
<keyword evidence="4" id="KW-1185">Reference proteome</keyword>
<dbReference type="AlphaFoldDB" id="A0A8J7RSX5"/>
<feature type="domain" description="DUF4398" evidence="2">
    <location>
        <begin position="3"/>
        <end position="70"/>
    </location>
</feature>
<sequence length="92" mass="10417">MVIQQAEQAGANDFAPLEIRDARKKLEMAQKAVEEKEYERALRLLEHARVDAELAQVKTLSGQSQKIVAELRENIRTLREEIGSKSGNNNKN</sequence>